<feature type="domain" description="Ancillary SecYEG translocon subunit/Cell division coordinator CpoB TPR" evidence="2">
    <location>
        <begin position="20"/>
        <end position="199"/>
    </location>
</feature>
<protein>
    <recommendedName>
        <fullName evidence="2">Ancillary SecYEG translocon subunit/Cell division coordinator CpoB TPR domain-containing protein</fullName>
    </recommendedName>
</protein>
<accession>A0A1I3HK80</accession>
<keyword evidence="4" id="KW-1185">Reference proteome</keyword>
<evidence type="ECO:0000313" key="4">
    <source>
        <dbReference type="Proteomes" id="UP000242763"/>
    </source>
</evidence>
<name>A0A1I3HK80_9HYPH</name>
<proteinExistence type="predicted"/>
<dbReference type="Pfam" id="PF09976">
    <property type="entry name" value="TPR_21"/>
    <property type="match status" value="1"/>
</dbReference>
<dbReference type="AlphaFoldDB" id="A0A1I3HK80"/>
<dbReference type="OrthoDB" id="7173339at2"/>
<sequence length="221" mass="23820">MSDDSFFREVDQELRQDQAKALWENYGTIIIAAAVAVVVATSAWVGWDYWSQSRANASGDDYSQALTLAREGRTEEAKAALVQLEADGYGAYPVLARMRGATVLAEAGDAAGAVAAFDQVAADRAVTSSIRDMARLRAALLLVDHGSYSDVASRVEALTADSNALRYSAREALGLAAWREGRLADAQALFDQILDDQNAPRNLRQRAEMMSELIRGSGLSS</sequence>
<reference evidence="4" key="1">
    <citation type="submission" date="2016-10" db="EMBL/GenBank/DDBJ databases">
        <authorList>
            <person name="Varghese N."/>
            <person name="Submissions S."/>
        </authorList>
    </citation>
    <scope>NUCLEOTIDE SEQUENCE [LARGE SCALE GENOMIC DNA]</scope>
    <source>
        <strain evidence="4">DSM 21857</strain>
    </source>
</reference>
<evidence type="ECO:0000259" key="2">
    <source>
        <dbReference type="Pfam" id="PF09976"/>
    </source>
</evidence>
<keyword evidence="1" id="KW-0812">Transmembrane</keyword>
<dbReference type="EMBL" id="FORF01000001">
    <property type="protein sequence ID" value="SFI36071.1"/>
    <property type="molecule type" value="Genomic_DNA"/>
</dbReference>
<dbReference type="InterPro" id="IPR018704">
    <property type="entry name" value="SecYEG/CpoB_TPR"/>
</dbReference>
<dbReference type="Proteomes" id="UP000242763">
    <property type="component" value="Unassembled WGS sequence"/>
</dbReference>
<dbReference type="RefSeq" id="WP_091517652.1">
    <property type="nucleotide sequence ID" value="NZ_FORF01000001.1"/>
</dbReference>
<evidence type="ECO:0000313" key="3">
    <source>
        <dbReference type="EMBL" id="SFI36071.1"/>
    </source>
</evidence>
<feature type="transmembrane region" description="Helical" evidence="1">
    <location>
        <begin position="26"/>
        <end position="47"/>
    </location>
</feature>
<keyword evidence="1" id="KW-0472">Membrane</keyword>
<dbReference type="STRING" id="1121003.SAMN03080618_00233"/>
<evidence type="ECO:0000256" key="1">
    <source>
        <dbReference type="SAM" id="Phobius"/>
    </source>
</evidence>
<keyword evidence="1" id="KW-1133">Transmembrane helix</keyword>
<gene>
    <name evidence="3" type="ORF">SAMN03080618_00233</name>
</gene>
<organism evidence="3 4">
    <name type="scientific">Aquamicrobium aerolatum DSM 21857</name>
    <dbReference type="NCBI Taxonomy" id="1121003"/>
    <lineage>
        <taxon>Bacteria</taxon>
        <taxon>Pseudomonadati</taxon>
        <taxon>Pseudomonadota</taxon>
        <taxon>Alphaproteobacteria</taxon>
        <taxon>Hyphomicrobiales</taxon>
        <taxon>Phyllobacteriaceae</taxon>
        <taxon>Aerobium</taxon>
    </lineage>
</organism>